<dbReference type="InterPro" id="IPR051342">
    <property type="entry name" value="PDZ_scaffold"/>
</dbReference>
<feature type="domain" description="PDZ" evidence="1">
    <location>
        <begin position="44"/>
        <end position="92"/>
    </location>
</feature>
<gene>
    <name evidence="2" type="ORF">KQX54_014022</name>
</gene>
<dbReference type="AlphaFoldDB" id="A0AAV7J4Z0"/>
<name>A0AAV7J4Z0_COTGL</name>
<evidence type="ECO:0000259" key="1">
    <source>
        <dbReference type="PROSITE" id="PS50106"/>
    </source>
</evidence>
<dbReference type="SUPFAM" id="SSF50156">
    <property type="entry name" value="PDZ domain-like"/>
    <property type="match status" value="1"/>
</dbReference>
<keyword evidence="3" id="KW-1185">Reference proteome</keyword>
<dbReference type="Gene3D" id="2.30.42.10">
    <property type="match status" value="1"/>
</dbReference>
<dbReference type="InterPro" id="IPR001478">
    <property type="entry name" value="PDZ"/>
</dbReference>
<dbReference type="PROSITE" id="PS50106">
    <property type="entry name" value="PDZ"/>
    <property type="match status" value="1"/>
</dbReference>
<dbReference type="InterPro" id="IPR036034">
    <property type="entry name" value="PDZ_sf"/>
</dbReference>
<proteinExistence type="predicted"/>
<reference evidence="2 3" key="1">
    <citation type="journal article" date="2021" name="J. Hered.">
        <title>A chromosome-level genome assembly of the parasitoid wasp, Cotesia glomerata (Hymenoptera: Braconidae).</title>
        <authorList>
            <person name="Pinto B.J."/>
            <person name="Weis J.J."/>
            <person name="Gamble T."/>
            <person name="Ode P.J."/>
            <person name="Paul R."/>
            <person name="Zaspel J.M."/>
        </authorList>
    </citation>
    <scope>NUCLEOTIDE SEQUENCE [LARGE SCALE GENOMIC DNA]</scope>
    <source>
        <strain evidence="2">CgM1</strain>
    </source>
</reference>
<dbReference type="Pfam" id="PF00595">
    <property type="entry name" value="PDZ"/>
    <property type="match status" value="1"/>
</dbReference>
<evidence type="ECO:0000313" key="2">
    <source>
        <dbReference type="EMBL" id="KAH0567796.1"/>
    </source>
</evidence>
<organism evidence="2 3">
    <name type="scientific">Cotesia glomerata</name>
    <name type="common">Lepidopteran parasitic wasp</name>
    <name type="synonym">Apanteles glomeratus</name>
    <dbReference type="NCBI Taxonomy" id="32391"/>
    <lineage>
        <taxon>Eukaryota</taxon>
        <taxon>Metazoa</taxon>
        <taxon>Ecdysozoa</taxon>
        <taxon>Arthropoda</taxon>
        <taxon>Hexapoda</taxon>
        <taxon>Insecta</taxon>
        <taxon>Pterygota</taxon>
        <taxon>Neoptera</taxon>
        <taxon>Endopterygota</taxon>
        <taxon>Hymenoptera</taxon>
        <taxon>Apocrita</taxon>
        <taxon>Ichneumonoidea</taxon>
        <taxon>Braconidae</taxon>
        <taxon>Microgastrinae</taxon>
        <taxon>Cotesia</taxon>
    </lineage>
</organism>
<comment type="caution">
    <text evidence="2">The sequence shown here is derived from an EMBL/GenBank/DDBJ whole genome shotgun (WGS) entry which is preliminary data.</text>
</comment>
<dbReference type="PANTHER" id="PTHR19964">
    <property type="entry name" value="MULTIPLE PDZ DOMAIN PROTEIN"/>
    <property type="match status" value="1"/>
</dbReference>
<dbReference type="EMBL" id="JAHXZJ010000001">
    <property type="protein sequence ID" value="KAH0567796.1"/>
    <property type="molecule type" value="Genomic_DNA"/>
</dbReference>
<dbReference type="PANTHER" id="PTHR19964:SF92">
    <property type="entry name" value="PATJ HOMOLOG"/>
    <property type="match status" value="1"/>
</dbReference>
<dbReference type="SMART" id="SM00228">
    <property type="entry name" value="PDZ"/>
    <property type="match status" value="1"/>
</dbReference>
<protein>
    <recommendedName>
        <fullName evidence="1">PDZ domain-containing protein</fullName>
    </recommendedName>
</protein>
<sequence>MCEVIPQRSKEAPKNNSLMSKSRLLLSSSSQLKLDPTNSHETVIIIRSLVPGGVAETNGQLIPGDRILFVNNVVLTNATLSEAVEVLKQAPKGKVQLGVAKPSRVLKRYLYVSTAEMTSNTVDCTTRSSVENRKCVHDKNINNELLAPLIYVTVFNNDINDENLVKSNTI</sequence>
<accession>A0AAV7J4Z0</accession>
<dbReference type="Proteomes" id="UP000826195">
    <property type="component" value="Unassembled WGS sequence"/>
</dbReference>
<evidence type="ECO:0000313" key="3">
    <source>
        <dbReference type="Proteomes" id="UP000826195"/>
    </source>
</evidence>